<feature type="domain" description="CAF1B/HIR1 beta-propeller" evidence="14">
    <location>
        <begin position="1"/>
        <end position="205"/>
    </location>
</feature>
<dbReference type="InterPro" id="IPR015943">
    <property type="entry name" value="WD40/YVTN_repeat-like_dom_sf"/>
</dbReference>
<evidence type="ECO:0000256" key="11">
    <source>
        <dbReference type="RuleBase" id="RU364014"/>
    </source>
</evidence>
<dbReference type="Gene3D" id="2.130.10.10">
    <property type="entry name" value="YVTN repeat-like/Quinoprotein amine dehydrogenase"/>
    <property type="match status" value="2"/>
</dbReference>
<evidence type="ECO:0000256" key="7">
    <source>
        <dbReference type="ARBA" id="ARBA00023015"/>
    </source>
</evidence>
<dbReference type="OrthoDB" id="1741719at2759"/>
<dbReference type="PANTHER" id="PTHR13831">
    <property type="entry name" value="MEMBER OF THE HIR1 FAMILY OF WD-REPEAT PROTEINS"/>
    <property type="match status" value="1"/>
</dbReference>
<dbReference type="Pfam" id="PF24105">
    <property type="entry name" value="Beta-prop_CAF1B_HIR1"/>
    <property type="match status" value="1"/>
</dbReference>
<feature type="compositionally biased region" description="Low complexity" evidence="12">
    <location>
        <begin position="468"/>
        <end position="478"/>
    </location>
</feature>
<dbReference type="Pfam" id="PF00400">
    <property type="entry name" value="WD40"/>
    <property type="match status" value="2"/>
</dbReference>
<evidence type="ECO:0000259" key="13">
    <source>
        <dbReference type="Pfam" id="PF07569"/>
    </source>
</evidence>
<dbReference type="InterPro" id="IPR011494">
    <property type="entry name" value="HIRA-like_C"/>
</dbReference>
<keyword evidence="8 11" id="KW-0804">Transcription</keyword>
<comment type="function">
    <text evidence="1 11">Required for replication-independent chromatin assembly and for the periodic repression of histone gene transcription during the cell cycle.</text>
</comment>
<dbReference type="Pfam" id="PF09453">
    <property type="entry name" value="HIRA_B"/>
    <property type="match status" value="1"/>
</dbReference>
<name>A0A8J2RCS5_9CRUS</name>
<keyword evidence="11" id="KW-0678">Repressor</keyword>
<feature type="repeat" description="WD" evidence="10">
    <location>
        <begin position="168"/>
        <end position="200"/>
    </location>
</feature>
<dbReference type="InterPro" id="IPR001680">
    <property type="entry name" value="WD40_rpt"/>
</dbReference>
<feature type="compositionally biased region" description="Low complexity" evidence="12">
    <location>
        <begin position="504"/>
        <end position="514"/>
    </location>
</feature>
<evidence type="ECO:0000256" key="6">
    <source>
        <dbReference type="ARBA" id="ARBA00022853"/>
    </source>
</evidence>
<evidence type="ECO:0000256" key="12">
    <source>
        <dbReference type="SAM" id="MobiDB-lite"/>
    </source>
</evidence>
<accession>A0A8J2RCS5</accession>
<dbReference type="SUPFAM" id="SSF50978">
    <property type="entry name" value="WD40 repeat-like"/>
    <property type="match status" value="1"/>
</dbReference>
<keyword evidence="5 11" id="KW-0677">Repeat</keyword>
<keyword evidence="6 11" id="KW-0156">Chromatin regulator</keyword>
<dbReference type="GO" id="GO:0000785">
    <property type="term" value="C:chromatin"/>
    <property type="evidence" value="ECO:0007669"/>
    <property type="project" value="TreeGrafter"/>
</dbReference>
<reference evidence="15" key="1">
    <citation type="submission" date="2021-11" db="EMBL/GenBank/DDBJ databases">
        <authorList>
            <person name="Schell T."/>
        </authorList>
    </citation>
    <scope>NUCLEOTIDE SEQUENCE</scope>
    <source>
        <strain evidence="15">M5</strain>
    </source>
</reference>
<dbReference type="PRINTS" id="PR00320">
    <property type="entry name" value="GPROTEINBRPT"/>
</dbReference>
<dbReference type="Pfam" id="PF07569">
    <property type="entry name" value="Hira"/>
    <property type="match status" value="2"/>
</dbReference>
<sequence length="896" mass="98431">MKLLKPAWVTHDGKPIFSIDIHPDGSKFATGGQGDDSGRVVIWNVAPIVKEQAEEDDNVPKLLCQMDNHLACVNCVRWSNSGQYLASGGDDKLVMIWQLTRYAGSTIFGGGGKTNVEHWRCVSTLRGHSGDVLDLGWSPDDQYLASSSVDNTVRIWNMLNMPESIAVLKGHTGLVKGIAWDPIGKYVASQSDDKTVRVWKTADWKQETVVTEPFEECGGTTHVLRLNWSPDGQYLVSAHAMNGGGPTAQIIEREGWKTDKDFVGHRKAITCVSFNSNMLRKSASHKGTNYCCCAIGSRDRSLSIWLTSLKRPLVVIHELFLNSVLDLSWSRSGYQLMACSWDGSVAYIEFDDKELGQIVSVEEKENLFQRMYGKKSFSMGVDKKASIVIEDPDWIQPQLVEPSVPSVIDDDGGMQDHYLSSDSRASRSSQIVAKGPIDKQIETRTVDGRRRITPVFIPPPMEEDDAQSSHASNHSSAALVQPTFSSSTEAKSKIVVEKRDEVTKPGLSSTTTSTSPPPSQPNARKEMSNILLNRRLERNEPERRVVSVRTSGPSTASVATTGVSIVRAPDSDKIAISPLSVQKTFSVSASHGRSFEIENQSYFVGHKMAVHKLSCVVNGKVAWDVFMSSPMVGCAASLYCAAVTCSDATLHCFAIGDGSRMIPGIKLQGPAVHLRVQDHFVSIVTAHGQINVWDIVKKKSTLKTSILNLTDSDGSVTLTSCTIRDTGLPILSFSNSKTYTYSTDMDTWLLLSDALDPLRHGSDLQGISSSGAGPGANRSSVINSADSKITCSISYADVKMSSLVELNSPAEYRTWLLTKVKYMAQQGMEDRLRSLCEDLLGPVHRSSQRGKNWQPTILTMKKNDLLIPVLQVMATNVKMQRLCTEFQQQLKMLTEL</sequence>
<dbReference type="AlphaFoldDB" id="A0A8J2RCS5"/>
<dbReference type="InterPro" id="IPR020472">
    <property type="entry name" value="WD40_PAC1"/>
</dbReference>
<dbReference type="InterPro" id="IPR019015">
    <property type="entry name" value="HIRA_B_motif"/>
</dbReference>
<feature type="compositionally biased region" description="Low complexity" evidence="12">
    <location>
        <begin position="420"/>
        <end position="429"/>
    </location>
</feature>
<evidence type="ECO:0000313" key="16">
    <source>
        <dbReference type="Proteomes" id="UP000789390"/>
    </source>
</evidence>
<evidence type="ECO:0000256" key="4">
    <source>
        <dbReference type="ARBA" id="ARBA00022574"/>
    </source>
</evidence>
<dbReference type="PANTHER" id="PTHR13831:SF0">
    <property type="entry name" value="PROTEIN HIRA"/>
    <property type="match status" value="1"/>
</dbReference>
<evidence type="ECO:0000256" key="1">
    <source>
        <dbReference type="ARBA" id="ARBA00002677"/>
    </source>
</evidence>
<keyword evidence="7 11" id="KW-0805">Transcription regulation</keyword>
<protein>
    <recommendedName>
        <fullName evidence="11">Protein HIRA</fullName>
    </recommendedName>
</protein>
<dbReference type="GO" id="GO:0006355">
    <property type="term" value="P:regulation of DNA-templated transcription"/>
    <property type="evidence" value="ECO:0007669"/>
    <property type="project" value="InterPro"/>
</dbReference>
<dbReference type="InterPro" id="IPR031120">
    <property type="entry name" value="HIR1-like"/>
</dbReference>
<evidence type="ECO:0000256" key="3">
    <source>
        <dbReference type="ARBA" id="ARBA00007306"/>
    </source>
</evidence>
<dbReference type="CDD" id="cd00200">
    <property type="entry name" value="WD40"/>
    <property type="match status" value="1"/>
</dbReference>
<comment type="subcellular location">
    <subcellularLocation>
        <location evidence="2 11">Nucleus</location>
    </subcellularLocation>
</comment>
<dbReference type="PROSITE" id="PS50082">
    <property type="entry name" value="WD_REPEATS_2"/>
    <property type="match status" value="3"/>
</dbReference>
<evidence type="ECO:0000259" key="14">
    <source>
        <dbReference type="Pfam" id="PF24105"/>
    </source>
</evidence>
<feature type="repeat" description="WD" evidence="10">
    <location>
        <begin position="66"/>
        <end position="99"/>
    </location>
</feature>
<evidence type="ECO:0000256" key="5">
    <source>
        <dbReference type="ARBA" id="ARBA00022737"/>
    </source>
</evidence>
<dbReference type="GO" id="GO:0000417">
    <property type="term" value="C:HIR complex"/>
    <property type="evidence" value="ECO:0007669"/>
    <property type="project" value="TreeGrafter"/>
</dbReference>
<feature type="compositionally biased region" description="Basic and acidic residues" evidence="12">
    <location>
        <begin position="490"/>
        <end position="503"/>
    </location>
</feature>
<dbReference type="PROSITE" id="PS00678">
    <property type="entry name" value="WD_REPEATS_1"/>
    <property type="match status" value="1"/>
</dbReference>
<feature type="domain" description="Protein HIRA-like C-terminal" evidence="13">
    <location>
        <begin position="790"/>
        <end position="839"/>
    </location>
</feature>
<keyword evidence="4 10" id="KW-0853">WD repeat</keyword>
<comment type="similarity">
    <text evidence="3 11">Belongs to the WD repeat HIR1 family.</text>
</comment>
<dbReference type="InterPro" id="IPR055410">
    <property type="entry name" value="Beta-prop_CAF1B_HIR1"/>
</dbReference>
<dbReference type="PROSITE" id="PS50294">
    <property type="entry name" value="WD_REPEATS_REGION"/>
    <property type="match status" value="3"/>
</dbReference>
<evidence type="ECO:0000256" key="10">
    <source>
        <dbReference type="PROSITE-ProRule" id="PRU00221"/>
    </source>
</evidence>
<keyword evidence="16" id="KW-1185">Reference proteome</keyword>
<evidence type="ECO:0000256" key="2">
    <source>
        <dbReference type="ARBA" id="ARBA00004123"/>
    </source>
</evidence>
<dbReference type="GO" id="GO:0031491">
    <property type="term" value="F:nucleosome binding"/>
    <property type="evidence" value="ECO:0007669"/>
    <property type="project" value="TreeGrafter"/>
</dbReference>
<comment type="caution">
    <text evidence="15">The sequence shown here is derived from an EMBL/GenBank/DDBJ whole genome shotgun (WGS) entry which is preliminary data.</text>
</comment>
<dbReference type="GO" id="GO:0006338">
    <property type="term" value="P:chromatin remodeling"/>
    <property type="evidence" value="ECO:0007669"/>
    <property type="project" value="InterPro"/>
</dbReference>
<keyword evidence="9 11" id="KW-0539">Nucleus</keyword>
<evidence type="ECO:0000256" key="8">
    <source>
        <dbReference type="ARBA" id="ARBA00023163"/>
    </source>
</evidence>
<feature type="region of interest" description="Disordered" evidence="12">
    <location>
        <begin position="410"/>
        <end position="435"/>
    </location>
</feature>
<dbReference type="FunFam" id="2.130.10.10:FF:001044">
    <property type="entry name" value="Protein HIRA"/>
    <property type="match status" value="1"/>
</dbReference>
<proteinExistence type="inferred from homology"/>
<feature type="region of interest" description="Disordered" evidence="12">
    <location>
        <begin position="450"/>
        <end position="525"/>
    </location>
</feature>
<dbReference type="InterPro" id="IPR019775">
    <property type="entry name" value="WD40_repeat_CS"/>
</dbReference>
<dbReference type="GO" id="GO:0005634">
    <property type="term" value="C:nucleus"/>
    <property type="evidence" value="ECO:0007669"/>
    <property type="project" value="UniProtKB-SubCell"/>
</dbReference>
<feature type="repeat" description="WD" evidence="10">
    <location>
        <begin position="125"/>
        <end position="158"/>
    </location>
</feature>
<organism evidence="15 16">
    <name type="scientific">Daphnia galeata</name>
    <dbReference type="NCBI Taxonomy" id="27404"/>
    <lineage>
        <taxon>Eukaryota</taxon>
        <taxon>Metazoa</taxon>
        <taxon>Ecdysozoa</taxon>
        <taxon>Arthropoda</taxon>
        <taxon>Crustacea</taxon>
        <taxon>Branchiopoda</taxon>
        <taxon>Diplostraca</taxon>
        <taxon>Cladocera</taxon>
        <taxon>Anomopoda</taxon>
        <taxon>Daphniidae</taxon>
        <taxon>Daphnia</taxon>
    </lineage>
</organism>
<dbReference type="Proteomes" id="UP000789390">
    <property type="component" value="Unassembled WGS sequence"/>
</dbReference>
<evidence type="ECO:0000256" key="9">
    <source>
        <dbReference type="ARBA" id="ARBA00023242"/>
    </source>
</evidence>
<evidence type="ECO:0000313" key="15">
    <source>
        <dbReference type="EMBL" id="CAH0098058.1"/>
    </source>
</evidence>
<dbReference type="GO" id="GO:0006351">
    <property type="term" value="P:DNA-templated transcription"/>
    <property type="evidence" value="ECO:0007669"/>
    <property type="project" value="InterPro"/>
</dbReference>
<gene>
    <name evidence="15" type="ORF">DGAL_LOCUS105</name>
</gene>
<feature type="domain" description="Protein HIRA-like C-terminal" evidence="13">
    <location>
        <begin position="658"/>
        <end position="760"/>
    </location>
</feature>
<dbReference type="InterPro" id="IPR036322">
    <property type="entry name" value="WD40_repeat_dom_sf"/>
</dbReference>
<dbReference type="EMBL" id="CAKKLH010000001">
    <property type="protein sequence ID" value="CAH0098058.1"/>
    <property type="molecule type" value="Genomic_DNA"/>
</dbReference>
<dbReference type="SMART" id="SM00320">
    <property type="entry name" value="WD40"/>
    <property type="match status" value="6"/>
</dbReference>
<dbReference type="FunFam" id="2.130.10.10:FF:002006">
    <property type="entry name" value="Protein HIRA"/>
    <property type="match status" value="1"/>
</dbReference>